<protein>
    <submittedName>
        <fullName evidence="1">Uncharacterized protein</fullName>
    </submittedName>
</protein>
<gene>
    <name evidence="1" type="ORF">CYCCA115_LOCUS16133</name>
</gene>
<evidence type="ECO:0000313" key="1">
    <source>
        <dbReference type="EMBL" id="CAJ1956224.1"/>
    </source>
</evidence>
<organism evidence="1 2">
    <name type="scientific">Cylindrotheca closterium</name>
    <dbReference type="NCBI Taxonomy" id="2856"/>
    <lineage>
        <taxon>Eukaryota</taxon>
        <taxon>Sar</taxon>
        <taxon>Stramenopiles</taxon>
        <taxon>Ochrophyta</taxon>
        <taxon>Bacillariophyta</taxon>
        <taxon>Bacillariophyceae</taxon>
        <taxon>Bacillariophycidae</taxon>
        <taxon>Bacillariales</taxon>
        <taxon>Bacillariaceae</taxon>
        <taxon>Cylindrotheca</taxon>
    </lineage>
</organism>
<keyword evidence="2" id="KW-1185">Reference proteome</keyword>
<evidence type="ECO:0000313" key="2">
    <source>
        <dbReference type="Proteomes" id="UP001295423"/>
    </source>
</evidence>
<comment type="caution">
    <text evidence="1">The sequence shown here is derived from an EMBL/GenBank/DDBJ whole genome shotgun (WGS) entry which is preliminary data.</text>
</comment>
<reference evidence="1" key="1">
    <citation type="submission" date="2023-08" db="EMBL/GenBank/DDBJ databases">
        <authorList>
            <person name="Audoor S."/>
            <person name="Bilcke G."/>
        </authorList>
    </citation>
    <scope>NUCLEOTIDE SEQUENCE</scope>
</reference>
<dbReference type="EMBL" id="CAKOGP040001908">
    <property type="protein sequence ID" value="CAJ1956224.1"/>
    <property type="molecule type" value="Genomic_DNA"/>
</dbReference>
<sequence length="216" mass="23689">MDRFLRSHLMQIIYRSASLPTSPLGFKMCACVKMHNMHVSDSFPEALGITSPAECQAFVNYLFPYEDEERSWDGHPEGYVAQRLPLPSTTPVVPPVDNDMAEFIQAAKHHKPSSRQATVCAPIPAPGDLLVLTEDGHFEDGHGTNFEPPEDHATTQLPAVTPSPLQTRHMNVNHPDSNWFQDATGGNPFAGGMNRTNIPLQSPAQGMPPNGIHNST</sequence>
<proteinExistence type="predicted"/>
<name>A0AAD2JJI3_9STRA</name>
<dbReference type="AlphaFoldDB" id="A0AAD2JJI3"/>
<accession>A0AAD2JJI3</accession>
<dbReference type="Proteomes" id="UP001295423">
    <property type="component" value="Unassembled WGS sequence"/>
</dbReference>